<keyword evidence="7" id="KW-0256">Endoplasmic reticulum</keyword>
<evidence type="ECO:0000313" key="14">
    <source>
        <dbReference type="EMBL" id="KAG8224447.1"/>
    </source>
</evidence>
<evidence type="ECO:0000256" key="11">
    <source>
        <dbReference type="ARBA" id="ARBA00023033"/>
    </source>
</evidence>
<reference evidence="14" key="1">
    <citation type="submission" date="2013-04" db="EMBL/GenBank/DDBJ databases">
        <authorList>
            <person name="Qu J."/>
            <person name="Murali S.C."/>
            <person name="Bandaranaike D."/>
            <person name="Bellair M."/>
            <person name="Blankenburg K."/>
            <person name="Chao H."/>
            <person name="Dinh H."/>
            <person name="Doddapaneni H."/>
            <person name="Downs B."/>
            <person name="Dugan-Rocha S."/>
            <person name="Elkadiri S."/>
            <person name="Gnanaolivu R.D."/>
            <person name="Hernandez B."/>
            <person name="Javaid M."/>
            <person name="Jayaseelan J.C."/>
            <person name="Lee S."/>
            <person name="Li M."/>
            <person name="Ming W."/>
            <person name="Munidasa M."/>
            <person name="Muniz J."/>
            <person name="Nguyen L."/>
            <person name="Ongeri F."/>
            <person name="Osuji N."/>
            <person name="Pu L.-L."/>
            <person name="Puazo M."/>
            <person name="Qu C."/>
            <person name="Quiroz J."/>
            <person name="Raj R."/>
            <person name="Weissenberger G."/>
            <person name="Xin Y."/>
            <person name="Zou X."/>
            <person name="Han Y."/>
            <person name="Richards S."/>
            <person name="Worley K."/>
            <person name="Muzny D."/>
            <person name="Gibbs R."/>
        </authorList>
    </citation>
    <scope>NUCLEOTIDE SEQUENCE</scope>
    <source>
        <strain evidence="14">Sampled in the wild</strain>
    </source>
</reference>
<comment type="caution">
    <text evidence="14">The sequence shown here is derived from an EMBL/GenBank/DDBJ whole genome shotgun (WGS) entry which is preliminary data.</text>
</comment>
<dbReference type="PANTHER" id="PTHR24292:SF45">
    <property type="entry name" value="CYTOCHROME P450 6G1-RELATED"/>
    <property type="match status" value="1"/>
</dbReference>
<accession>A0A8K0JXH4</accession>
<sequence>MPYVTPSFPFGNFERTALLRENVGFTAKKIYDEGKGYPIVGYFVLIEPFLLVRDPALVRSVLVTRFDHFSQRGHLIPPESVDSMMGRSIFGLPIPEWKCLRRNLTPCFAGTKLKAMFPMVNRCSKRLMRLLGDAAERHEGLLDVRDTMKRFQTDVICETLLAKLLKLRFTPVSAEHFFHVVLQRHLNAGKEDTRTSVGDEATFRTGFVDTLMRMRETPHCPNIPPLSEEKVMAQMAFFFLAGFETTSTTLTFCLFELSRHPTIQKRLAAEIMDVLKDNDWELDYSSLSKMTYMEKVIQETLRKYPVVPLLSRECVQNYAIPGSDWTIKKGTKVSVSVLGLHYDPIYFPDPTRFDPGRFDKSEVAKRPPACYIPYSLGPKACIGGQFAVFSMKVALAEIVSKYEVHPSDSTPEVLPIDPCVFQFSPKGPVMLKFHRRRKSLSDSASRGVQR</sequence>
<dbReference type="Pfam" id="PF00067">
    <property type="entry name" value="p450"/>
    <property type="match status" value="2"/>
</dbReference>
<comment type="similarity">
    <text evidence="4">Belongs to the cytochrome P450 family.</text>
</comment>
<proteinExistence type="inferred from homology"/>
<evidence type="ECO:0000256" key="7">
    <source>
        <dbReference type="ARBA" id="ARBA00022824"/>
    </source>
</evidence>
<dbReference type="OrthoDB" id="2789670at2759"/>
<dbReference type="PRINTS" id="PR00463">
    <property type="entry name" value="EP450I"/>
</dbReference>
<evidence type="ECO:0000256" key="4">
    <source>
        <dbReference type="ARBA" id="ARBA00010617"/>
    </source>
</evidence>
<evidence type="ECO:0008006" key="16">
    <source>
        <dbReference type="Google" id="ProtNLM"/>
    </source>
</evidence>
<evidence type="ECO:0000313" key="15">
    <source>
        <dbReference type="Proteomes" id="UP000792457"/>
    </source>
</evidence>
<dbReference type="Proteomes" id="UP000792457">
    <property type="component" value="Unassembled WGS sequence"/>
</dbReference>
<dbReference type="PANTHER" id="PTHR24292">
    <property type="entry name" value="CYTOCHROME P450"/>
    <property type="match status" value="1"/>
</dbReference>
<dbReference type="InterPro" id="IPR002401">
    <property type="entry name" value="Cyt_P450_E_grp-I"/>
</dbReference>
<dbReference type="SUPFAM" id="SSF48264">
    <property type="entry name" value="Cytochrome P450"/>
    <property type="match status" value="1"/>
</dbReference>
<dbReference type="InterPro" id="IPR050476">
    <property type="entry name" value="Insect_CytP450_Detox"/>
</dbReference>
<evidence type="ECO:0000256" key="8">
    <source>
        <dbReference type="ARBA" id="ARBA00022848"/>
    </source>
</evidence>
<dbReference type="CDD" id="cd11056">
    <property type="entry name" value="CYP6-like"/>
    <property type="match status" value="1"/>
</dbReference>
<evidence type="ECO:0000256" key="9">
    <source>
        <dbReference type="ARBA" id="ARBA00023002"/>
    </source>
</evidence>
<keyword evidence="9" id="KW-0560">Oxidoreductase</keyword>
<evidence type="ECO:0000256" key="10">
    <source>
        <dbReference type="ARBA" id="ARBA00023004"/>
    </source>
</evidence>
<reference evidence="14" key="2">
    <citation type="submission" date="2017-10" db="EMBL/GenBank/DDBJ databases">
        <title>Ladona fulva Genome sequencing and assembly.</title>
        <authorList>
            <person name="Murali S."/>
            <person name="Richards S."/>
            <person name="Bandaranaike D."/>
            <person name="Bellair M."/>
            <person name="Blankenburg K."/>
            <person name="Chao H."/>
            <person name="Dinh H."/>
            <person name="Doddapaneni H."/>
            <person name="Dugan-Rocha S."/>
            <person name="Elkadiri S."/>
            <person name="Gnanaolivu R."/>
            <person name="Hernandez B."/>
            <person name="Skinner E."/>
            <person name="Javaid M."/>
            <person name="Lee S."/>
            <person name="Li M."/>
            <person name="Ming W."/>
            <person name="Munidasa M."/>
            <person name="Muniz J."/>
            <person name="Nguyen L."/>
            <person name="Hughes D."/>
            <person name="Osuji N."/>
            <person name="Pu L.-L."/>
            <person name="Puazo M."/>
            <person name="Qu C."/>
            <person name="Quiroz J."/>
            <person name="Raj R."/>
            <person name="Weissenberger G."/>
            <person name="Xin Y."/>
            <person name="Zou X."/>
            <person name="Han Y."/>
            <person name="Worley K."/>
            <person name="Muzny D."/>
            <person name="Gibbs R."/>
        </authorList>
    </citation>
    <scope>NUCLEOTIDE SEQUENCE</scope>
    <source>
        <strain evidence="14">Sampled in the wild</strain>
    </source>
</reference>
<evidence type="ECO:0000256" key="13">
    <source>
        <dbReference type="PIRSR" id="PIRSR602401-1"/>
    </source>
</evidence>
<dbReference type="GO" id="GO:0004497">
    <property type="term" value="F:monooxygenase activity"/>
    <property type="evidence" value="ECO:0007669"/>
    <property type="project" value="UniProtKB-KW"/>
</dbReference>
<comment type="subcellular location">
    <subcellularLocation>
        <location evidence="3">Endoplasmic reticulum membrane</location>
        <topology evidence="3">Peripheral membrane protein</topology>
    </subcellularLocation>
    <subcellularLocation>
        <location evidence="2">Microsome membrane</location>
        <topology evidence="2">Peripheral membrane protein</topology>
    </subcellularLocation>
</comment>
<dbReference type="GO" id="GO:0005789">
    <property type="term" value="C:endoplasmic reticulum membrane"/>
    <property type="evidence" value="ECO:0007669"/>
    <property type="project" value="UniProtKB-SubCell"/>
</dbReference>
<dbReference type="AlphaFoldDB" id="A0A8K0JXH4"/>
<keyword evidence="6 13" id="KW-0479">Metal-binding</keyword>
<evidence type="ECO:0000256" key="2">
    <source>
        <dbReference type="ARBA" id="ARBA00004174"/>
    </source>
</evidence>
<evidence type="ECO:0000256" key="6">
    <source>
        <dbReference type="ARBA" id="ARBA00022723"/>
    </source>
</evidence>
<dbReference type="GO" id="GO:0016705">
    <property type="term" value="F:oxidoreductase activity, acting on paired donors, with incorporation or reduction of molecular oxygen"/>
    <property type="evidence" value="ECO:0007669"/>
    <property type="project" value="InterPro"/>
</dbReference>
<dbReference type="GO" id="GO:0005506">
    <property type="term" value="F:iron ion binding"/>
    <property type="evidence" value="ECO:0007669"/>
    <property type="project" value="InterPro"/>
</dbReference>
<evidence type="ECO:0000256" key="5">
    <source>
        <dbReference type="ARBA" id="ARBA00022617"/>
    </source>
</evidence>
<keyword evidence="5 13" id="KW-0349">Heme</keyword>
<keyword evidence="11" id="KW-0503">Monooxygenase</keyword>
<protein>
    <recommendedName>
        <fullName evidence="16">Cytochrome P450</fullName>
    </recommendedName>
</protein>
<dbReference type="InterPro" id="IPR036396">
    <property type="entry name" value="Cyt_P450_sf"/>
</dbReference>
<comment type="cofactor">
    <cofactor evidence="1 13">
        <name>heme</name>
        <dbReference type="ChEBI" id="CHEBI:30413"/>
    </cofactor>
</comment>
<evidence type="ECO:0000256" key="12">
    <source>
        <dbReference type="ARBA" id="ARBA00023136"/>
    </source>
</evidence>
<evidence type="ECO:0000256" key="3">
    <source>
        <dbReference type="ARBA" id="ARBA00004406"/>
    </source>
</evidence>
<dbReference type="InterPro" id="IPR001128">
    <property type="entry name" value="Cyt_P450"/>
</dbReference>
<dbReference type="EMBL" id="KZ308197">
    <property type="protein sequence ID" value="KAG8224447.1"/>
    <property type="molecule type" value="Genomic_DNA"/>
</dbReference>
<evidence type="ECO:0000256" key="1">
    <source>
        <dbReference type="ARBA" id="ARBA00001971"/>
    </source>
</evidence>
<keyword evidence="15" id="KW-1185">Reference proteome</keyword>
<organism evidence="14 15">
    <name type="scientific">Ladona fulva</name>
    <name type="common">Scarce chaser dragonfly</name>
    <name type="synonym">Libellula fulva</name>
    <dbReference type="NCBI Taxonomy" id="123851"/>
    <lineage>
        <taxon>Eukaryota</taxon>
        <taxon>Metazoa</taxon>
        <taxon>Ecdysozoa</taxon>
        <taxon>Arthropoda</taxon>
        <taxon>Hexapoda</taxon>
        <taxon>Insecta</taxon>
        <taxon>Pterygota</taxon>
        <taxon>Palaeoptera</taxon>
        <taxon>Odonata</taxon>
        <taxon>Epiprocta</taxon>
        <taxon>Anisoptera</taxon>
        <taxon>Libelluloidea</taxon>
        <taxon>Libellulidae</taxon>
        <taxon>Ladona</taxon>
    </lineage>
</organism>
<dbReference type="Gene3D" id="1.10.630.10">
    <property type="entry name" value="Cytochrome P450"/>
    <property type="match status" value="1"/>
</dbReference>
<keyword evidence="10 13" id="KW-0408">Iron</keyword>
<dbReference type="PRINTS" id="PR00385">
    <property type="entry name" value="P450"/>
</dbReference>
<keyword evidence="8" id="KW-0492">Microsome</keyword>
<dbReference type="GO" id="GO:0020037">
    <property type="term" value="F:heme binding"/>
    <property type="evidence" value="ECO:0007669"/>
    <property type="project" value="InterPro"/>
</dbReference>
<gene>
    <name evidence="14" type="ORF">J437_LFUL003170</name>
</gene>
<name>A0A8K0JXH4_LADFU</name>
<feature type="binding site" description="axial binding residue" evidence="13">
    <location>
        <position position="381"/>
    </location>
    <ligand>
        <name>heme</name>
        <dbReference type="ChEBI" id="CHEBI:30413"/>
    </ligand>
    <ligandPart>
        <name>Fe</name>
        <dbReference type="ChEBI" id="CHEBI:18248"/>
    </ligandPart>
</feature>
<keyword evidence="12" id="KW-0472">Membrane</keyword>